<dbReference type="GO" id="GO:0005737">
    <property type="term" value="C:cytoplasm"/>
    <property type="evidence" value="ECO:0007669"/>
    <property type="project" value="UniProtKB-UniRule"/>
</dbReference>
<dbReference type="HAMAP" id="MF_01970">
    <property type="entry name" value="Kynureninase"/>
    <property type="match status" value="1"/>
</dbReference>
<dbReference type="GO" id="GO:0043420">
    <property type="term" value="P:anthranilate metabolic process"/>
    <property type="evidence" value="ECO:0007669"/>
    <property type="project" value="TreeGrafter"/>
</dbReference>
<dbReference type="Pfam" id="PF22580">
    <property type="entry name" value="KYNU_C"/>
    <property type="match status" value="1"/>
</dbReference>
<dbReference type="Gene3D" id="3.90.1150.10">
    <property type="entry name" value="Aspartate Aminotransferase, domain 1"/>
    <property type="match status" value="1"/>
</dbReference>
<feature type="binding site" evidence="4">
    <location>
        <position position="106"/>
    </location>
    <ligand>
        <name>pyridoxal 5'-phosphate</name>
        <dbReference type="ChEBI" id="CHEBI:597326"/>
    </ligand>
</feature>
<comment type="subunit">
    <text evidence="4 6">Homodimer.</text>
</comment>
<keyword evidence="3 4" id="KW-0663">Pyridoxal phosphate</keyword>
<comment type="caution">
    <text evidence="4">Lacks conserved residue(s) required for the propagation of feature annotation.</text>
</comment>
<feature type="modified residue" description="N6-(pyridoxal phosphate)lysine" evidence="4">
    <location>
        <position position="244"/>
    </location>
</feature>
<keyword evidence="1 4" id="KW-0662">Pyridine nucleotide biosynthesis</keyword>
<dbReference type="PANTHER" id="PTHR14084:SF0">
    <property type="entry name" value="KYNURENINASE"/>
    <property type="match status" value="1"/>
</dbReference>
<comment type="function">
    <text evidence="4 6">Catalyzes the cleavage of L-kynurenine (L-Kyn) and L-3-hydroxykynurenine (L-3OHKyn) into anthranilic acid (AA) and 3-hydroxyanthranilic acid (3-OHAA), respectively.</text>
</comment>
<protein>
    <recommendedName>
        <fullName evidence="4 5">Kynureninase</fullName>
        <ecNumber evidence="4 5">3.7.1.3</ecNumber>
    </recommendedName>
    <alternativeName>
        <fullName evidence="4">L-kynurenine hydrolase</fullName>
    </alternativeName>
</protein>
<dbReference type="GO" id="GO:0019441">
    <property type="term" value="P:L-tryptophan catabolic process to kynurenine"/>
    <property type="evidence" value="ECO:0007669"/>
    <property type="project" value="TreeGrafter"/>
</dbReference>
<dbReference type="SUPFAM" id="SSF53383">
    <property type="entry name" value="PLP-dependent transferases"/>
    <property type="match status" value="1"/>
</dbReference>
<dbReference type="PANTHER" id="PTHR14084">
    <property type="entry name" value="KYNURENINASE"/>
    <property type="match status" value="1"/>
</dbReference>
<comment type="similarity">
    <text evidence="4 6">Belongs to the kynureninase family.</text>
</comment>
<dbReference type="PIRSF" id="PIRSF038800">
    <property type="entry name" value="KYNU"/>
    <property type="match status" value="1"/>
</dbReference>
<evidence type="ECO:0000256" key="1">
    <source>
        <dbReference type="ARBA" id="ARBA00022642"/>
    </source>
</evidence>
<reference evidence="7 8" key="1">
    <citation type="submission" date="2020-12" db="EMBL/GenBank/DDBJ databases">
        <title>HMF7856_wgs.fasta genome submission.</title>
        <authorList>
            <person name="Kang H."/>
            <person name="Kim H."/>
            <person name="Joh K."/>
        </authorList>
    </citation>
    <scope>NUCLEOTIDE SEQUENCE [LARGE SCALE GENOMIC DNA]</scope>
    <source>
        <strain evidence="7 8">HMF7856</strain>
    </source>
</reference>
<dbReference type="UniPathway" id="UPA00334">
    <property type="reaction ID" value="UER00455"/>
</dbReference>
<feature type="binding site" evidence="4">
    <location>
        <position position="218"/>
    </location>
    <ligand>
        <name>pyridoxal 5'-phosphate</name>
        <dbReference type="ChEBI" id="CHEBI:597326"/>
    </ligand>
</feature>
<evidence type="ECO:0000256" key="4">
    <source>
        <dbReference type="HAMAP-Rule" id="MF_01970"/>
    </source>
</evidence>
<sequence length="428" mass="47871">MEWHNSLAFAQDQDINDEFAAFREEFLFPQNNGKDVIYLCGNSLGLQPKAVVEEITKQLSSWQQLGVEGWFNGSDPWLQYHRKLAAPIANIVGAKDSEVTVMSSLTVNLHLLLVSFYKPAKKKYKILMEGGAFPSDQYAIESQVRFHGFDPEDAIIEVFPPEGEYTLRTEDIVAAIEANADDLALVLFSGINYYTGQFFDIETITQAAHERGIPAGFDLAHAVGNVNLKLHDWNVDFACWCSYKYMNSGPGGISGIFVHEQHHRDSTLNRFAGWWGYKLNERFKMTQGFVPEAGAEGWQVSTSPILLMASLHASLQLFERAGSVAKLRQKADRLTAYLEYLINGINKDLGTEQYKIITPAQQSARGSQLSIICKSNGKKIFDKLLDQGVIGDWREPDVIRLAPVPLYNTFTDVYHAAEIMKEAASATA</sequence>
<feature type="binding site" evidence="4">
    <location>
        <begin position="133"/>
        <end position="136"/>
    </location>
    <ligand>
        <name>pyridoxal 5'-phosphate</name>
        <dbReference type="ChEBI" id="CHEBI:597326"/>
    </ligand>
</feature>
<comment type="pathway">
    <text evidence="4 6">Amino-acid degradation; L-kynurenine degradation; L-alanine and anthranilate from L-kynurenine: step 1/1.</text>
</comment>
<name>A0A6I4HX58_9SPHI</name>
<dbReference type="GO" id="GO:0097053">
    <property type="term" value="P:L-kynurenine catabolic process"/>
    <property type="evidence" value="ECO:0007669"/>
    <property type="project" value="UniProtKB-UniRule"/>
</dbReference>
<feature type="binding site" evidence="4">
    <location>
        <position position="274"/>
    </location>
    <ligand>
        <name>pyridoxal 5'-phosphate</name>
        <dbReference type="ChEBI" id="CHEBI:597326"/>
    </ligand>
</feature>
<accession>A0A6I4HX58</accession>
<dbReference type="GO" id="GO:0009435">
    <property type="term" value="P:NAD+ biosynthetic process"/>
    <property type="evidence" value="ECO:0007669"/>
    <property type="project" value="UniProtKB-UniRule"/>
</dbReference>
<dbReference type="UniPathway" id="UPA00253">
    <property type="reaction ID" value="UER00329"/>
</dbReference>
<dbReference type="KEGG" id="mgik:GO620_008275"/>
<evidence type="ECO:0000256" key="5">
    <source>
        <dbReference type="NCBIfam" id="TIGR01814"/>
    </source>
</evidence>
<dbReference type="GO" id="GO:0030170">
    <property type="term" value="F:pyridoxal phosphate binding"/>
    <property type="evidence" value="ECO:0007669"/>
    <property type="project" value="UniProtKB-UniRule"/>
</dbReference>
<dbReference type="InterPro" id="IPR015424">
    <property type="entry name" value="PyrdxlP-dep_Trfase"/>
</dbReference>
<dbReference type="EC" id="3.7.1.3" evidence="4 5"/>
<comment type="cofactor">
    <cofactor evidence="4 6">
        <name>pyridoxal 5'-phosphate</name>
        <dbReference type="ChEBI" id="CHEBI:597326"/>
    </cofactor>
</comment>
<organism evidence="7 8">
    <name type="scientific">Mucilaginibacter ginkgonis</name>
    <dbReference type="NCBI Taxonomy" id="2682091"/>
    <lineage>
        <taxon>Bacteria</taxon>
        <taxon>Pseudomonadati</taxon>
        <taxon>Bacteroidota</taxon>
        <taxon>Sphingobacteriia</taxon>
        <taxon>Sphingobacteriales</taxon>
        <taxon>Sphingobacteriaceae</taxon>
        <taxon>Mucilaginibacter</taxon>
    </lineage>
</organism>
<dbReference type="InterPro" id="IPR010111">
    <property type="entry name" value="Kynureninase"/>
</dbReference>
<dbReference type="AlphaFoldDB" id="A0A6I4HX58"/>
<keyword evidence="2 4" id="KW-0378">Hydrolase</keyword>
<dbReference type="Gene3D" id="3.40.640.10">
    <property type="entry name" value="Type I PLP-dependent aspartate aminotransferase-like (Major domain)"/>
    <property type="match status" value="1"/>
</dbReference>
<proteinExistence type="inferred from homology"/>
<feature type="binding site" evidence="4">
    <location>
        <position position="302"/>
    </location>
    <ligand>
        <name>pyridoxal 5'-phosphate</name>
        <dbReference type="ChEBI" id="CHEBI:597326"/>
    </ligand>
</feature>
<feature type="binding site" evidence="4">
    <location>
        <position position="221"/>
    </location>
    <ligand>
        <name>pyridoxal 5'-phosphate</name>
        <dbReference type="ChEBI" id="CHEBI:597326"/>
    </ligand>
</feature>
<dbReference type="Proteomes" id="UP000429232">
    <property type="component" value="Chromosome"/>
</dbReference>
<gene>
    <name evidence="4 7" type="primary">kynU</name>
    <name evidence="7" type="ORF">GO620_008275</name>
</gene>
<feature type="binding site" evidence="4">
    <location>
        <position position="105"/>
    </location>
    <ligand>
        <name>pyridoxal 5'-phosphate</name>
        <dbReference type="ChEBI" id="CHEBI:597326"/>
    </ligand>
</feature>
<dbReference type="GO" id="GO:0030429">
    <property type="term" value="F:kynureninase activity"/>
    <property type="evidence" value="ECO:0007669"/>
    <property type="project" value="UniProtKB-UniRule"/>
</dbReference>
<keyword evidence="8" id="KW-1185">Reference proteome</keyword>
<dbReference type="NCBIfam" id="TIGR01814">
    <property type="entry name" value="kynureninase"/>
    <property type="match status" value="1"/>
</dbReference>
<comment type="catalytic activity">
    <reaction evidence="4 6">
        <text>L-kynurenine + H2O = anthranilate + L-alanine + H(+)</text>
        <dbReference type="Rhea" id="RHEA:16813"/>
        <dbReference type="ChEBI" id="CHEBI:15377"/>
        <dbReference type="ChEBI" id="CHEBI:15378"/>
        <dbReference type="ChEBI" id="CHEBI:16567"/>
        <dbReference type="ChEBI" id="CHEBI:57959"/>
        <dbReference type="ChEBI" id="CHEBI:57972"/>
        <dbReference type="EC" id="3.7.1.3"/>
    </reaction>
</comment>
<dbReference type="RefSeq" id="WP_157524150.1">
    <property type="nucleotide sequence ID" value="NZ_CP066775.1"/>
</dbReference>
<comment type="catalytic activity">
    <reaction evidence="6">
        <text>3-hydroxy-L-kynurenine + H2O = 3-hydroxyanthranilate + L-alanine + H(+)</text>
        <dbReference type="Rhea" id="RHEA:25143"/>
        <dbReference type="ChEBI" id="CHEBI:15377"/>
        <dbReference type="ChEBI" id="CHEBI:15378"/>
        <dbReference type="ChEBI" id="CHEBI:36559"/>
        <dbReference type="ChEBI" id="CHEBI:57972"/>
        <dbReference type="ChEBI" id="CHEBI:58125"/>
        <dbReference type="EC" id="3.7.1.3"/>
    </reaction>
</comment>
<feature type="binding site" evidence="4">
    <location>
        <position position="243"/>
    </location>
    <ligand>
        <name>pyridoxal 5'-phosphate</name>
        <dbReference type="ChEBI" id="CHEBI:597326"/>
    </ligand>
</feature>
<dbReference type="GO" id="GO:0019805">
    <property type="term" value="P:quinolinate biosynthetic process"/>
    <property type="evidence" value="ECO:0007669"/>
    <property type="project" value="UniProtKB-UniRule"/>
</dbReference>
<comment type="pathway">
    <text evidence="4 6">Cofactor biosynthesis; NAD(+) biosynthesis; quinolinate from L-kynurenine: step 2/3.</text>
</comment>
<dbReference type="SMR" id="A0A6I4HX58"/>
<evidence type="ECO:0000313" key="7">
    <source>
        <dbReference type="EMBL" id="QQL51424.1"/>
    </source>
</evidence>
<evidence type="ECO:0000313" key="8">
    <source>
        <dbReference type="Proteomes" id="UP000429232"/>
    </source>
</evidence>
<evidence type="ECO:0000256" key="2">
    <source>
        <dbReference type="ARBA" id="ARBA00022801"/>
    </source>
</evidence>
<evidence type="ECO:0000256" key="6">
    <source>
        <dbReference type="PIRNR" id="PIRNR038800"/>
    </source>
</evidence>
<dbReference type="InterPro" id="IPR015421">
    <property type="entry name" value="PyrdxlP-dep_Trfase_major"/>
</dbReference>
<dbReference type="EMBL" id="CP066775">
    <property type="protein sequence ID" value="QQL51424.1"/>
    <property type="molecule type" value="Genomic_DNA"/>
</dbReference>
<dbReference type="FunFam" id="3.40.640.10:FF:000031">
    <property type="entry name" value="Kynureninase"/>
    <property type="match status" value="1"/>
</dbReference>
<dbReference type="InterPro" id="IPR015422">
    <property type="entry name" value="PyrdxlP-dep_Trfase_small"/>
</dbReference>
<evidence type="ECO:0000256" key="3">
    <source>
        <dbReference type="ARBA" id="ARBA00022898"/>
    </source>
</evidence>